<feature type="domain" description="Calcineurin-like phosphoesterase" evidence="1">
    <location>
        <begin position="22"/>
        <end position="107"/>
    </location>
</feature>
<dbReference type="GO" id="GO:0016791">
    <property type="term" value="F:phosphatase activity"/>
    <property type="evidence" value="ECO:0007669"/>
    <property type="project" value="TreeGrafter"/>
</dbReference>
<dbReference type="Gene3D" id="3.60.21.10">
    <property type="match status" value="1"/>
</dbReference>
<dbReference type="EMBL" id="AAMS01000008">
    <property type="protein sequence ID" value="EAQ05617.1"/>
    <property type="molecule type" value="Genomic_DNA"/>
</dbReference>
<dbReference type="PANTHER" id="PTHR42850">
    <property type="entry name" value="METALLOPHOSPHOESTERASE"/>
    <property type="match status" value="1"/>
</dbReference>
<dbReference type="RefSeq" id="WP_007204157.1">
    <property type="nucleotide sequence ID" value="NZ_CH672414.1"/>
</dbReference>
<dbReference type="PANTHER" id="PTHR42850:SF4">
    <property type="entry name" value="ZINC-DEPENDENT ENDOPOLYPHOSPHATASE"/>
    <property type="match status" value="1"/>
</dbReference>
<protein>
    <submittedName>
        <fullName evidence="2">Serine/threonine protein phosphatase</fullName>
    </submittedName>
</protein>
<dbReference type="SUPFAM" id="SSF56300">
    <property type="entry name" value="Metallo-dependent phosphatases"/>
    <property type="match status" value="1"/>
</dbReference>
<reference evidence="2 3" key="1">
    <citation type="submission" date="2006-01" db="EMBL/GenBank/DDBJ databases">
        <authorList>
            <person name="Hagstrom A."/>
            <person name="Ferriera S."/>
            <person name="Johnson J."/>
            <person name="Kravitz S."/>
            <person name="Halpern A."/>
            <person name="Remington K."/>
            <person name="Beeson K."/>
            <person name="Tran B."/>
            <person name="Rogers Y.-H."/>
            <person name="Friedman R."/>
            <person name="Venter J.C."/>
        </authorList>
    </citation>
    <scope>NUCLEOTIDE SEQUENCE [LARGE SCALE GENOMIC DNA]</scope>
    <source>
        <strain evidence="2 3">SKA53</strain>
    </source>
</reference>
<name>A3V8G5_9RHOB</name>
<dbReference type="InterPro" id="IPR004843">
    <property type="entry name" value="Calcineurin-like_PHP"/>
</dbReference>
<dbReference type="InterPro" id="IPR029052">
    <property type="entry name" value="Metallo-depent_PP-like"/>
</dbReference>
<dbReference type="Proteomes" id="UP000004507">
    <property type="component" value="Unassembled WGS sequence"/>
</dbReference>
<dbReference type="GO" id="GO:0110154">
    <property type="term" value="P:RNA decapping"/>
    <property type="evidence" value="ECO:0007669"/>
    <property type="project" value="TreeGrafter"/>
</dbReference>
<accession>A3V8G5</accession>
<dbReference type="HOGENOM" id="CLU_023125_4_1_5"/>
<dbReference type="GO" id="GO:0008803">
    <property type="term" value="F:bis(5'-nucleosyl)-tetraphosphatase (symmetrical) activity"/>
    <property type="evidence" value="ECO:0007669"/>
    <property type="project" value="TreeGrafter"/>
</dbReference>
<evidence type="ECO:0000259" key="1">
    <source>
        <dbReference type="Pfam" id="PF00149"/>
    </source>
</evidence>
<evidence type="ECO:0000313" key="3">
    <source>
        <dbReference type="Proteomes" id="UP000004507"/>
    </source>
</evidence>
<evidence type="ECO:0000313" key="2">
    <source>
        <dbReference type="EMBL" id="EAQ05617.1"/>
    </source>
</evidence>
<sequence>MLLPDYLPPFGFDAAPPAPDRPFVAIGDVHGRADLLAPVLERAVARALPVVLVGDYIDHGPDSAGVLRLLHDHAGRIDLTCLRGNHEDLLLRFLRQPRKMGRTWLRYGGRTTLASYGITDLPADITLADLSRARNALRAAMGATVSWMQSMPYWWQSGNVAVLHAGADPARPLANQLPKAMAWGHPDFGVVPRSDRVWCVHGHRIVPRLAIRDGVVSIDTGAWKTGKLCAALIGEGGVRPF</sequence>
<comment type="caution">
    <text evidence="2">The sequence shown here is derived from an EMBL/GenBank/DDBJ whole genome shotgun (WGS) entry which is preliminary data.</text>
</comment>
<keyword evidence="3" id="KW-1185">Reference proteome</keyword>
<dbReference type="eggNOG" id="COG0639">
    <property type="taxonomic scope" value="Bacteria"/>
</dbReference>
<dbReference type="OrthoDB" id="9807890at2"/>
<organism evidence="2 3">
    <name type="scientific">Yoonia vestfoldensis SKA53</name>
    <dbReference type="NCBI Taxonomy" id="314232"/>
    <lineage>
        <taxon>Bacteria</taxon>
        <taxon>Pseudomonadati</taxon>
        <taxon>Pseudomonadota</taxon>
        <taxon>Alphaproteobacteria</taxon>
        <taxon>Rhodobacterales</taxon>
        <taxon>Paracoccaceae</taxon>
        <taxon>Yoonia</taxon>
    </lineage>
</organism>
<dbReference type="AlphaFoldDB" id="A3V8G5"/>
<gene>
    <name evidence="2" type="ORF">SKA53_00984</name>
</gene>
<dbReference type="GO" id="GO:0005737">
    <property type="term" value="C:cytoplasm"/>
    <property type="evidence" value="ECO:0007669"/>
    <property type="project" value="TreeGrafter"/>
</dbReference>
<dbReference type="Pfam" id="PF00149">
    <property type="entry name" value="Metallophos"/>
    <property type="match status" value="1"/>
</dbReference>
<proteinExistence type="predicted"/>
<dbReference type="STRING" id="314232.SKA53_00984"/>
<dbReference type="InterPro" id="IPR050126">
    <property type="entry name" value="Ap4A_hydrolase"/>
</dbReference>